<dbReference type="EMBL" id="JPKZ01000997">
    <property type="protein sequence ID" value="KHN84298.1"/>
    <property type="molecule type" value="Genomic_DNA"/>
</dbReference>
<keyword evidence="3 6" id="KW-0812">Transmembrane</keyword>
<evidence type="ECO:0000313" key="7">
    <source>
        <dbReference type="EMBL" id="KHN84298.1"/>
    </source>
</evidence>
<accession>A0A0B2VRP3</accession>
<dbReference type="Gene3D" id="1.20.1730.10">
    <property type="entry name" value="Sodium/glucose cotransporter"/>
    <property type="match status" value="1"/>
</dbReference>
<feature type="transmembrane region" description="Helical" evidence="6">
    <location>
        <begin position="134"/>
        <end position="153"/>
    </location>
</feature>
<reference evidence="7 8" key="1">
    <citation type="submission" date="2014-11" db="EMBL/GenBank/DDBJ databases">
        <title>Genetic blueprint of the zoonotic pathogen Toxocara canis.</title>
        <authorList>
            <person name="Zhu X.-Q."/>
            <person name="Korhonen P.K."/>
            <person name="Cai H."/>
            <person name="Young N.D."/>
            <person name="Nejsum P."/>
            <person name="von Samson-Himmelstjerna G."/>
            <person name="Boag P.R."/>
            <person name="Tan P."/>
            <person name="Li Q."/>
            <person name="Min J."/>
            <person name="Yang Y."/>
            <person name="Wang X."/>
            <person name="Fang X."/>
            <person name="Hall R.S."/>
            <person name="Hofmann A."/>
            <person name="Sternberg P.W."/>
            <person name="Jex A.R."/>
            <person name="Gasser R.B."/>
        </authorList>
    </citation>
    <scope>NUCLEOTIDE SEQUENCE [LARGE SCALE GENOMIC DNA]</scope>
    <source>
        <strain evidence="7">PN_DK_2014</strain>
    </source>
</reference>
<feature type="transmembrane region" description="Helical" evidence="6">
    <location>
        <begin position="173"/>
        <end position="196"/>
    </location>
</feature>
<evidence type="ECO:0000256" key="4">
    <source>
        <dbReference type="ARBA" id="ARBA00022989"/>
    </source>
</evidence>
<dbReference type="InterPro" id="IPR038377">
    <property type="entry name" value="Na/Glc_symporter_sf"/>
</dbReference>
<comment type="subcellular location">
    <subcellularLocation>
        <location evidence="1">Membrane</location>
        <topology evidence="1">Multi-pass membrane protein</topology>
    </subcellularLocation>
</comment>
<evidence type="ECO:0000256" key="6">
    <source>
        <dbReference type="SAM" id="Phobius"/>
    </source>
</evidence>
<feature type="transmembrane region" description="Helical" evidence="6">
    <location>
        <begin position="377"/>
        <end position="401"/>
    </location>
</feature>
<evidence type="ECO:0000256" key="5">
    <source>
        <dbReference type="ARBA" id="ARBA00023136"/>
    </source>
</evidence>
<feature type="transmembrane region" description="Helical" evidence="6">
    <location>
        <begin position="208"/>
        <end position="227"/>
    </location>
</feature>
<gene>
    <name evidence="7" type="ORF">Tcan_16641</name>
</gene>
<feature type="transmembrane region" description="Helical" evidence="6">
    <location>
        <begin position="48"/>
        <end position="68"/>
    </location>
</feature>
<evidence type="ECO:0000256" key="3">
    <source>
        <dbReference type="ARBA" id="ARBA00022692"/>
    </source>
</evidence>
<dbReference type="GO" id="GO:0022857">
    <property type="term" value="F:transmembrane transporter activity"/>
    <property type="evidence" value="ECO:0007669"/>
    <property type="project" value="InterPro"/>
</dbReference>
<dbReference type="GO" id="GO:0016020">
    <property type="term" value="C:membrane"/>
    <property type="evidence" value="ECO:0007669"/>
    <property type="project" value="UniProtKB-SubCell"/>
</dbReference>
<feature type="transmembrane region" description="Helical" evidence="6">
    <location>
        <begin position="309"/>
        <end position="331"/>
    </location>
</feature>
<feature type="transmembrane region" description="Helical" evidence="6">
    <location>
        <begin position="456"/>
        <end position="476"/>
    </location>
</feature>
<dbReference type="OrthoDB" id="5855077at2759"/>
<comment type="similarity">
    <text evidence="2">Belongs to the sodium:solute symporter (SSF) (TC 2.A.21) family.</text>
</comment>
<feature type="transmembrane region" description="Helical" evidence="6">
    <location>
        <begin position="267"/>
        <end position="288"/>
    </location>
</feature>
<protein>
    <recommendedName>
        <fullName evidence="9">Sodium-coupled monocarboxylate transporter 1</fullName>
    </recommendedName>
</protein>
<evidence type="ECO:0000313" key="8">
    <source>
        <dbReference type="Proteomes" id="UP000031036"/>
    </source>
</evidence>
<evidence type="ECO:0000256" key="1">
    <source>
        <dbReference type="ARBA" id="ARBA00004141"/>
    </source>
</evidence>
<dbReference type="OMA" id="IAFTWAT"/>
<dbReference type="InterPro" id="IPR001734">
    <property type="entry name" value="Na/solute_symporter"/>
</dbReference>
<evidence type="ECO:0008006" key="9">
    <source>
        <dbReference type="Google" id="ProtNLM"/>
    </source>
</evidence>
<evidence type="ECO:0000256" key="2">
    <source>
        <dbReference type="ARBA" id="ARBA00006434"/>
    </source>
</evidence>
<keyword evidence="8" id="KW-1185">Reference proteome</keyword>
<feature type="transmembrane region" description="Helical" evidence="6">
    <location>
        <begin position="7"/>
        <end position="28"/>
    </location>
</feature>
<sequence>MDYAQLLPYLPVSLVFIIPVLFGVYQLIFTSLRSPIHFQQGLHDAKSWRGALCGALLAVSPFVCVLPLSSVRLSVVLVHVLLIAALSVMLLVYSTSFLVQIISFSPPVVCAAIAYLGVFSVLCGGQTTVSSPTLFLPFFVIVAGFGVLTYKGVTELENTLERVDMIESISSAPTWIAFSLGVLNGLHLGIASPLLYQQYFSLNTRQRLRNSLILHVIFFTLFSVSLLSTSSLYTSFLASECPPFASFSSIVAFLGTVLPSSEIVTNFLAISCILITTVSFSFTLISLSTLIWEDIARPRFERCSQIRQLYIVQVGLIGAGTVVTACSIALIHYGEDFLAYAPFAFLSISVLASPITALFLCSLVFPFTNSKGAMGGLLIGYLAIGILSLIHFRASVVLFSLSPCLNATSDAMSLHDVTPVSVGNSTLLSISLLSTPTTYEQSSAILHFLETVPFSMFPLVAFLISCLTTIGISVCCGGEDMVALDWNLIACPSIAHVLLRHGTITARSRRAFIESESFRYAQQTPYPDTKYLTAKMDRFQERQKLT</sequence>
<comment type="caution">
    <text evidence="7">The sequence shown here is derived from an EMBL/GenBank/DDBJ whole genome shotgun (WGS) entry which is preliminary data.</text>
</comment>
<name>A0A0B2VRP3_TOXCA</name>
<dbReference type="AlphaFoldDB" id="A0A0B2VRP3"/>
<proteinExistence type="inferred from homology"/>
<feature type="transmembrane region" description="Helical" evidence="6">
    <location>
        <begin position="75"/>
        <end position="95"/>
    </location>
</feature>
<keyword evidence="5 6" id="KW-0472">Membrane</keyword>
<dbReference type="PROSITE" id="PS50283">
    <property type="entry name" value="NA_SOLUT_SYMP_3"/>
    <property type="match status" value="1"/>
</dbReference>
<keyword evidence="4 6" id="KW-1133">Transmembrane helix</keyword>
<feature type="transmembrane region" description="Helical" evidence="6">
    <location>
        <begin position="337"/>
        <end position="365"/>
    </location>
</feature>
<dbReference type="Proteomes" id="UP000031036">
    <property type="component" value="Unassembled WGS sequence"/>
</dbReference>
<feature type="transmembrane region" description="Helical" evidence="6">
    <location>
        <begin position="101"/>
        <end position="122"/>
    </location>
</feature>
<organism evidence="7 8">
    <name type="scientific">Toxocara canis</name>
    <name type="common">Canine roundworm</name>
    <dbReference type="NCBI Taxonomy" id="6265"/>
    <lineage>
        <taxon>Eukaryota</taxon>
        <taxon>Metazoa</taxon>
        <taxon>Ecdysozoa</taxon>
        <taxon>Nematoda</taxon>
        <taxon>Chromadorea</taxon>
        <taxon>Rhabditida</taxon>
        <taxon>Spirurina</taxon>
        <taxon>Ascaridomorpha</taxon>
        <taxon>Ascaridoidea</taxon>
        <taxon>Toxocaridae</taxon>
        <taxon>Toxocara</taxon>
    </lineage>
</organism>